<proteinExistence type="predicted"/>
<evidence type="ECO:0000313" key="2">
    <source>
        <dbReference type="Proteomes" id="UP000576393"/>
    </source>
</evidence>
<dbReference type="EMBL" id="JACCCO010000001">
    <property type="protein sequence ID" value="NYF38918.1"/>
    <property type="molecule type" value="Genomic_DNA"/>
</dbReference>
<protein>
    <submittedName>
        <fullName evidence="1">Uncharacterized protein YukE</fullName>
    </submittedName>
</protein>
<name>A0A852UTJ3_9ACTN</name>
<evidence type="ECO:0000313" key="1">
    <source>
        <dbReference type="EMBL" id="NYF38918.1"/>
    </source>
</evidence>
<reference evidence="1 2" key="1">
    <citation type="submission" date="2020-07" db="EMBL/GenBank/DDBJ databases">
        <title>Sequencing the genomes of 1000 actinobacteria strains.</title>
        <authorList>
            <person name="Klenk H.-P."/>
        </authorList>
    </citation>
    <scope>NUCLEOTIDE SEQUENCE [LARGE SCALE GENOMIC DNA]</scope>
    <source>
        <strain evidence="1 2">DSM 45763</strain>
    </source>
</reference>
<dbReference type="AlphaFoldDB" id="A0A852UTJ3"/>
<dbReference type="Proteomes" id="UP000576393">
    <property type="component" value="Unassembled WGS sequence"/>
</dbReference>
<comment type="caution">
    <text evidence="1">The sequence shown here is derived from an EMBL/GenBank/DDBJ whole genome shotgun (WGS) entry which is preliminary data.</text>
</comment>
<organism evidence="1 2">
    <name type="scientific">Streptosporangium sandarakinum</name>
    <dbReference type="NCBI Taxonomy" id="1260955"/>
    <lineage>
        <taxon>Bacteria</taxon>
        <taxon>Bacillati</taxon>
        <taxon>Actinomycetota</taxon>
        <taxon>Actinomycetes</taxon>
        <taxon>Streptosporangiales</taxon>
        <taxon>Streptosporangiaceae</taxon>
        <taxon>Streptosporangium</taxon>
    </lineage>
</organism>
<sequence>MTESADLMRQAEAKDMLADRFDGYAKNLELLLERIKTGSAGGPVWTGPAAQCFDNDFLTRGSEVTRLAEQCHAAVRNLRRAASRLREQASLPRSPL</sequence>
<keyword evidence="2" id="KW-1185">Reference proteome</keyword>
<dbReference type="RefSeq" id="WP_179818606.1">
    <property type="nucleotide sequence ID" value="NZ_JACCCO010000001.1"/>
</dbReference>
<accession>A0A852UTJ3</accession>
<gene>
    <name evidence="1" type="ORF">HDA43_001077</name>
</gene>